<dbReference type="EMBL" id="JYDH01002197">
    <property type="protein sequence ID" value="KRY17124.1"/>
    <property type="molecule type" value="Genomic_DNA"/>
</dbReference>
<dbReference type="InParanoid" id="A0A0V0ZXS3"/>
<dbReference type="Proteomes" id="UP000054776">
    <property type="component" value="Unassembled WGS sequence"/>
</dbReference>
<evidence type="ECO:0000313" key="1">
    <source>
        <dbReference type="EMBL" id="KRY17124.1"/>
    </source>
</evidence>
<evidence type="ECO:0000313" key="2">
    <source>
        <dbReference type="Proteomes" id="UP000054776"/>
    </source>
</evidence>
<comment type="caution">
    <text evidence="1">The sequence shown here is derived from an EMBL/GenBank/DDBJ whole genome shotgun (WGS) entry which is preliminary data.</text>
</comment>
<organism evidence="1 2">
    <name type="scientific">Trichinella spiralis</name>
    <name type="common">Trichina worm</name>
    <dbReference type="NCBI Taxonomy" id="6334"/>
    <lineage>
        <taxon>Eukaryota</taxon>
        <taxon>Metazoa</taxon>
        <taxon>Ecdysozoa</taxon>
        <taxon>Nematoda</taxon>
        <taxon>Enoplea</taxon>
        <taxon>Dorylaimia</taxon>
        <taxon>Trichinellida</taxon>
        <taxon>Trichinellidae</taxon>
        <taxon>Trichinella</taxon>
    </lineage>
</organism>
<keyword evidence="2" id="KW-1185">Reference proteome</keyword>
<dbReference type="AlphaFoldDB" id="A0A0V0ZXS3"/>
<protein>
    <submittedName>
        <fullName evidence="1">Uncharacterized protein</fullName>
    </submittedName>
</protein>
<accession>A0A0V0ZXS3</accession>
<sequence length="46" mass="5265">MATLTNTLIAFIRIPALHDCLNDHKETSMHQLQLTECAIRRNIVFA</sequence>
<proteinExistence type="predicted"/>
<name>A0A0V0ZXS3_TRISP</name>
<gene>
    <name evidence="1" type="ORF">T01_1379</name>
</gene>
<reference evidence="1 2" key="1">
    <citation type="submission" date="2015-01" db="EMBL/GenBank/DDBJ databases">
        <title>Evolution of Trichinella species and genotypes.</title>
        <authorList>
            <person name="Korhonen P.K."/>
            <person name="Edoardo P."/>
            <person name="Giuseppe L.R."/>
            <person name="Gasser R.B."/>
        </authorList>
    </citation>
    <scope>NUCLEOTIDE SEQUENCE [LARGE SCALE GENOMIC DNA]</scope>
    <source>
        <strain evidence="1">ISS3</strain>
    </source>
</reference>